<comment type="caution">
    <text evidence="2">The sequence shown here is derived from an EMBL/GenBank/DDBJ whole genome shotgun (WGS) entry which is preliminary data.</text>
</comment>
<accession>A0AAE8U4M7</accession>
<organism evidence="2 3">
    <name type="scientific">Rhizobium ruizarguesonis</name>
    <dbReference type="NCBI Taxonomy" id="2081791"/>
    <lineage>
        <taxon>Bacteria</taxon>
        <taxon>Pseudomonadati</taxon>
        <taxon>Pseudomonadota</taxon>
        <taxon>Alphaproteobacteria</taxon>
        <taxon>Hyphomicrobiales</taxon>
        <taxon>Rhizobiaceae</taxon>
        <taxon>Rhizobium/Agrobacterium group</taxon>
        <taxon>Rhizobium</taxon>
    </lineage>
</organism>
<dbReference type="RefSeq" id="WP_130822483.1">
    <property type="nucleotide sequence ID" value="NZ_SIKX01000001.1"/>
</dbReference>
<name>A0AAE8U4M7_9HYPH</name>
<dbReference type="EMBL" id="SIKX01000001">
    <property type="protein sequence ID" value="TBF21713.1"/>
    <property type="molecule type" value="Genomic_DNA"/>
</dbReference>
<gene>
    <name evidence="2" type="ORF">ELG94_05260</name>
</gene>
<evidence type="ECO:0000313" key="3">
    <source>
        <dbReference type="Proteomes" id="UP000291892"/>
    </source>
</evidence>
<feature type="region of interest" description="Disordered" evidence="1">
    <location>
        <begin position="137"/>
        <end position="171"/>
    </location>
</feature>
<protein>
    <submittedName>
        <fullName evidence="2">Terminase small subunit</fullName>
    </submittedName>
</protein>
<sequence length="195" mass="20769">MPPLSNQRHEAFSRLIAKGEAASRAYSSAYGVSGRTAEVSAHRLMRNDAVLGRIAELQGAAATRTEKTTASLVADLDEIIAFARQCGNPTAMVAAVNTQAKLLGLMIDRSETTVLQRPAPLPTKVLELSESEWIAQFGKGPGPRPAVTDGAKQRKAEARKLGGSTARRLPAPPITWDIETNAIKARGVIGLDDDD</sequence>
<proteinExistence type="predicted"/>
<evidence type="ECO:0000256" key="1">
    <source>
        <dbReference type="SAM" id="MobiDB-lite"/>
    </source>
</evidence>
<feature type="compositionally biased region" description="Basic and acidic residues" evidence="1">
    <location>
        <begin position="151"/>
        <end position="160"/>
    </location>
</feature>
<reference evidence="2 3" key="1">
    <citation type="submission" date="2019-02" db="EMBL/GenBank/DDBJ databases">
        <title>The genomic architecture of introgression among sibling species of bacteria.</title>
        <authorList>
            <person name="Cavassim M.I.A."/>
            <person name="Moeskjaer S."/>
            <person name="Moslemi C."/>
            <person name="Fields B."/>
            <person name="Bachmann A."/>
            <person name="Vilhjalmsson B."/>
            <person name="Schierup M.H."/>
            <person name="Young J.P.W."/>
            <person name="Andersen S.U."/>
        </authorList>
    </citation>
    <scope>NUCLEOTIDE SEQUENCE [LARGE SCALE GENOMIC DNA]</scope>
    <source>
        <strain evidence="2 3">SM42</strain>
    </source>
</reference>
<evidence type="ECO:0000313" key="2">
    <source>
        <dbReference type="EMBL" id="TBF21713.1"/>
    </source>
</evidence>
<dbReference type="Proteomes" id="UP000291892">
    <property type="component" value="Unassembled WGS sequence"/>
</dbReference>
<dbReference type="AlphaFoldDB" id="A0AAE8U4M7"/>